<comment type="similarity">
    <text evidence="1">Belongs to the LamB/PxpA family.</text>
</comment>
<evidence type="ECO:0000313" key="3">
    <source>
        <dbReference type="Proteomes" id="UP000217696"/>
    </source>
</evidence>
<comment type="subunit">
    <text evidence="1">Forms a complex composed of PxpA, PxpB and PxpC.</text>
</comment>
<dbReference type="SUPFAM" id="SSF88713">
    <property type="entry name" value="Glycoside hydrolase/deacetylase"/>
    <property type="match status" value="1"/>
</dbReference>
<keyword evidence="3" id="KW-1185">Reference proteome</keyword>
<dbReference type="InterPro" id="IPR005501">
    <property type="entry name" value="LamB/YcsF/PxpA-like"/>
</dbReference>
<dbReference type="NCBIfam" id="NF003813">
    <property type="entry name" value="PRK05406.1-2"/>
    <property type="match status" value="1"/>
</dbReference>
<comment type="function">
    <text evidence="1">Catalyzes the cleavage of 5-oxoproline to form L-glutamate coupled to the hydrolysis of ATP to ADP and inorganic phosphate.</text>
</comment>
<proteinExistence type="inferred from homology"/>
<dbReference type="KEGG" id="asoc:CB4_01993"/>
<name>A0A0U4WGJ0_9BACL</name>
<dbReference type="HAMAP" id="MF_00691">
    <property type="entry name" value="PxpA"/>
    <property type="match status" value="1"/>
</dbReference>
<sequence>MYKVDINCDMGESFGAYRMGTDEEILPFVTSANIACGFHAGDPSIMKKTVAAALAHGVAIGAHPGLPDLAGFGRRNLDLTSEEAYDIVVYQVGALYGFVKAAGGKMQHVKPHGALYNMAAKNRALSDAIAQAVYDVNPELVLFGLSGSELVKAGQAVGLRIAHEVFADRTYQVDGSLTSRREANALITDTNEAVEQVIRMVKEGAVRSVQGQDVAIQADTVCIHGDGAHALAFARSIRQLLGQADIAVQSII</sequence>
<dbReference type="EMBL" id="AP017312">
    <property type="protein sequence ID" value="BAU27819.1"/>
    <property type="molecule type" value="Genomic_DNA"/>
</dbReference>
<dbReference type="Pfam" id="PF03746">
    <property type="entry name" value="LamB_YcsF"/>
    <property type="match status" value="1"/>
</dbReference>
<accession>A0A0U4WGJ0</accession>
<keyword evidence="1" id="KW-0378">Hydrolase</keyword>
<organism evidence="2 3">
    <name type="scientific">Aneurinibacillus soli</name>
    <dbReference type="NCBI Taxonomy" id="1500254"/>
    <lineage>
        <taxon>Bacteria</taxon>
        <taxon>Bacillati</taxon>
        <taxon>Bacillota</taxon>
        <taxon>Bacilli</taxon>
        <taxon>Bacillales</taxon>
        <taxon>Paenibacillaceae</taxon>
        <taxon>Aneurinibacillus group</taxon>
        <taxon>Aneurinibacillus</taxon>
    </lineage>
</organism>
<dbReference type="NCBIfam" id="NF003814">
    <property type="entry name" value="PRK05406.1-3"/>
    <property type="match status" value="1"/>
</dbReference>
<evidence type="ECO:0000256" key="1">
    <source>
        <dbReference type="HAMAP-Rule" id="MF_00691"/>
    </source>
</evidence>
<reference evidence="2 3" key="1">
    <citation type="submission" date="2015-12" db="EMBL/GenBank/DDBJ databases">
        <title>Genome sequence of Aneurinibacillus soli.</title>
        <authorList>
            <person name="Lee J.S."/>
            <person name="Lee K.C."/>
            <person name="Kim K.K."/>
            <person name="Lee B.W."/>
        </authorList>
    </citation>
    <scope>NUCLEOTIDE SEQUENCE [LARGE SCALE GENOMIC DNA]</scope>
    <source>
        <strain evidence="2 3">CB4</strain>
    </source>
</reference>
<dbReference type="PANTHER" id="PTHR30292">
    <property type="entry name" value="UNCHARACTERIZED PROTEIN YBGL-RELATED"/>
    <property type="match status" value="1"/>
</dbReference>
<dbReference type="AlphaFoldDB" id="A0A0U4WGJ0"/>
<dbReference type="InterPro" id="IPR011330">
    <property type="entry name" value="Glyco_hydro/deAcase_b/a-brl"/>
</dbReference>
<gene>
    <name evidence="1" type="primary">pxpA</name>
    <name evidence="2" type="ORF">CB4_01993</name>
</gene>
<keyword evidence="1" id="KW-0547">Nucleotide-binding</keyword>
<dbReference type="OrthoDB" id="9773478at2"/>
<comment type="catalytic activity">
    <reaction evidence="1">
        <text>5-oxo-L-proline + ATP + 2 H2O = L-glutamate + ADP + phosphate + H(+)</text>
        <dbReference type="Rhea" id="RHEA:10348"/>
        <dbReference type="ChEBI" id="CHEBI:15377"/>
        <dbReference type="ChEBI" id="CHEBI:15378"/>
        <dbReference type="ChEBI" id="CHEBI:29985"/>
        <dbReference type="ChEBI" id="CHEBI:30616"/>
        <dbReference type="ChEBI" id="CHEBI:43474"/>
        <dbReference type="ChEBI" id="CHEBI:58402"/>
        <dbReference type="ChEBI" id="CHEBI:456216"/>
        <dbReference type="EC" id="3.5.2.9"/>
    </reaction>
</comment>
<keyword evidence="1" id="KW-0067">ATP-binding</keyword>
<dbReference type="GO" id="GO:0005975">
    <property type="term" value="P:carbohydrate metabolic process"/>
    <property type="evidence" value="ECO:0007669"/>
    <property type="project" value="InterPro"/>
</dbReference>
<protein>
    <recommendedName>
        <fullName evidence="1">5-oxoprolinase subunit A</fullName>
        <shortName evidence="1">5-OPase subunit A</shortName>
        <ecNumber evidence="1">3.5.2.9</ecNumber>
    </recommendedName>
    <alternativeName>
        <fullName evidence="1">5-oxoprolinase (ATP-hydrolyzing) subunit A</fullName>
    </alternativeName>
</protein>
<dbReference type="CDD" id="cd10787">
    <property type="entry name" value="LamB_YcsF_like"/>
    <property type="match status" value="1"/>
</dbReference>
<dbReference type="RefSeq" id="WP_096465453.1">
    <property type="nucleotide sequence ID" value="NZ_AP017312.1"/>
</dbReference>
<dbReference type="Gene3D" id="3.20.20.370">
    <property type="entry name" value="Glycoside hydrolase/deacetylase"/>
    <property type="match status" value="1"/>
</dbReference>
<dbReference type="PANTHER" id="PTHR30292:SF0">
    <property type="entry name" value="5-OXOPROLINASE SUBUNIT A"/>
    <property type="match status" value="1"/>
</dbReference>
<dbReference type="GO" id="GO:0017168">
    <property type="term" value="F:5-oxoprolinase (ATP-hydrolyzing) activity"/>
    <property type="evidence" value="ECO:0007669"/>
    <property type="project" value="UniProtKB-UniRule"/>
</dbReference>
<evidence type="ECO:0000313" key="2">
    <source>
        <dbReference type="EMBL" id="BAU27819.1"/>
    </source>
</evidence>
<dbReference type="EC" id="3.5.2.9" evidence="1"/>
<dbReference type="GO" id="GO:0005524">
    <property type="term" value="F:ATP binding"/>
    <property type="evidence" value="ECO:0007669"/>
    <property type="project" value="UniProtKB-UniRule"/>
</dbReference>
<dbReference type="NCBIfam" id="NF003816">
    <property type="entry name" value="PRK05406.1-5"/>
    <property type="match status" value="1"/>
</dbReference>
<dbReference type="Proteomes" id="UP000217696">
    <property type="component" value="Chromosome"/>
</dbReference>